<dbReference type="Proteomes" id="UP000076079">
    <property type="component" value="Chromosome"/>
</dbReference>
<protein>
    <submittedName>
        <fullName evidence="8">Alcohol dehydrogenase cytochrome c subunit</fullName>
    </submittedName>
</protein>
<evidence type="ECO:0000256" key="6">
    <source>
        <dbReference type="SAM" id="Phobius"/>
    </source>
</evidence>
<dbReference type="PANTHER" id="PTHR35008:SF8">
    <property type="entry name" value="ALCOHOL DEHYDROGENASE CYTOCHROME C SUBUNIT"/>
    <property type="match status" value="1"/>
</dbReference>
<dbReference type="InterPro" id="IPR051459">
    <property type="entry name" value="Cytochrome_c-type_DH"/>
</dbReference>
<feature type="domain" description="Cytochrome c" evidence="7">
    <location>
        <begin position="98"/>
        <end position="209"/>
    </location>
</feature>
<dbReference type="STRING" id="1855912.LuPra_03894"/>
<keyword evidence="3 4" id="KW-0408">Iron</keyword>
<feature type="domain" description="Cytochrome c" evidence="7">
    <location>
        <begin position="246"/>
        <end position="362"/>
    </location>
</feature>
<reference evidence="8 9" key="1">
    <citation type="journal article" date="2016" name="Genome Announc.">
        <title>First Complete Genome Sequence of a Subdivision 6 Acidobacterium Strain.</title>
        <authorList>
            <person name="Huang S."/>
            <person name="Vieira S."/>
            <person name="Bunk B."/>
            <person name="Riedel T."/>
            <person name="Sproer C."/>
            <person name="Overmann J."/>
        </authorList>
    </citation>
    <scope>NUCLEOTIDE SEQUENCE [LARGE SCALE GENOMIC DNA]</scope>
    <source>
        <strain evidence="9">DSM 100886 HEG_-6_39</strain>
    </source>
</reference>
<dbReference type="InterPro" id="IPR009056">
    <property type="entry name" value="Cyt_c-like_dom"/>
</dbReference>
<dbReference type="PANTHER" id="PTHR35008">
    <property type="entry name" value="BLL4482 PROTEIN-RELATED"/>
    <property type="match status" value="1"/>
</dbReference>
<name>A0A143PQL2_LUTPR</name>
<keyword evidence="1 4" id="KW-0349">Heme</keyword>
<keyword evidence="6" id="KW-1133">Transmembrane helix</keyword>
<dbReference type="AlphaFoldDB" id="A0A143PQL2"/>
<dbReference type="GO" id="GO:0046872">
    <property type="term" value="F:metal ion binding"/>
    <property type="evidence" value="ECO:0007669"/>
    <property type="project" value="UniProtKB-KW"/>
</dbReference>
<dbReference type="KEGG" id="abac:LuPra_03894"/>
<keyword evidence="9" id="KW-1185">Reference proteome</keyword>
<keyword evidence="6" id="KW-0472">Membrane</keyword>
<dbReference type="InterPro" id="IPR036909">
    <property type="entry name" value="Cyt_c-like_dom_sf"/>
</dbReference>
<organism evidence="8 9">
    <name type="scientific">Luteitalea pratensis</name>
    <dbReference type="NCBI Taxonomy" id="1855912"/>
    <lineage>
        <taxon>Bacteria</taxon>
        <taxon>Pseudomonadati</taxon>
        <taxon>Acidobacteriota</taxon>
        <taxon>Vicinamibacteria</taxon>
        <taxon>Vicinamibacterales</taxon>
        <taxon>Vicinamibacteraceae</taxon>
        <taxon>Luteitalea</taxon>
    </lineage>
</organism>
<dbReference type="Gene3D" id="1.10.760.10">
    <property type="entry name" value="Cytochrome c-like domain"/>
    <property type="match status" value="2"/>
</dbReference>
<reference evidence="9" key="2">
    <citation type="submission" date="2016-04" db="EMBL/GenBank/DDBJ databases">
        <title>First Complete Genome Sequence of a Subdivision 6 Acidobacterium.</title>
        <authorList>
            <person name="Huang S."/>
            <person name="Vieira S."/>
            <person name="Bunk B."/>
            <person name="Riedel T."/>
            <person name="Sproeer C."/>
            <person name="Overmann J."/>
        </authorList>
    </citation>
    <scope>NUCLEOTIDE SEQUENCE [LARGE SCALE GENOMIC DNA]</scope>
    <source>
        <strain evidence="9">DSM 100886 HEG_-6_39</strain>
    </source>
</reference>
<proteinExistence type="predicted"/>
<evidence type="ECO:0000256" key="5">
    <source>
        <dbReference type="SAM" id="MobiDB-lite"/>
    </source>
</evidence>
<evidence type="ECO:0000256" key="1">
    <source>
        <dbReference type="ARBA" id="ARBA00022617"/>
    </source>
</evidence>
<dbReference type="SUPFAM" id="SSF46626">
    <property type="entry name" value="Cytochrome c"/>
    <property type="match status" value="2"/>
</dbReference>
<keyword evidence="2 4" id="KW-0479">Metal-binding</keyword>
<evidence type="ECO:0000259" key="7">
    <source>
        <dbReference type="PROSITE" id="PS51007"/>
    </source>
</evidence>
<evidence type="ECO:0000256" key="3">
    <source>
        <dbReference type="ARBA" id="ARBA00023004"/>
    </source>
</evidence>
<evidence type="ECO:0000313" key="8">
    <source>
        <dbReference type="EMBL" id="AMY10656.1"/>
    </source>
</evidence>
<dbReference type="GO" id="GO:0020037">
    <property type="term" value="F:heme binding"/>
    <property type="evidence" value="ECO:0007669"/>
    <property type="project" value="InterPro"/>
</dbReference>
<sequence length="370" mass="40160">MAAGAATRPTPKDTTSIPPAELGQTVRGDTPHTPTRQFSSRLFVVDHVMKRLVFLALKVVAVVVLVLAVVAGAGWTYVMAAYPRLAPPRALKVAGTPEQVARGAYLSHHVVGCTDCHGERDWTRYSAPQMPGREGHGGMTFRLPVATLHAPNITPAAIGTWTDGEVLRAMTDGVSRDGRPLFPMMPYENFRVLGQDDAEALIAYVRTLAPAVTNIPASTVTFPMNLIMRTLPTPVTLPAHAPPRTDRVAYGRYLATIASCATCHTRMDRGRPIEGMDYAGGFEFKTRLGHAQFSANITPDVETGIGAWTEQAFIGRFKAVADAPEAELVLNGRPNTEMPWRDYGGMTTDDLGAIYAYLRTVPAVRNRVPR</sequence>
<feature type="transmembrane region" description="Helical" evidence="6">
    <location>
        <begin position="52"/>
        <end position="78"/>
    </location>
</feature>
<evidence type="ECO:0000313" key="9">
    <source>
        <dbReference type="Proteomes" id="UP000076079"/>
    </source>
</evidence>
<evidence type="ECO:0000256" key="4">
    <source>
        <dbReference type="PROSITE-ProRule" id="PRU00433"/>
    </source>
</evidence>
<feature type="region of interest" description="Disordered" evidence="5">
    <location>
        <begin position="1"/>
        <end position="33"/>
    </location>
</feature>
<dbReference type="PROSITE" id="PS51007">
    <property type="entry name" value="CYTC"/>
    <property type="match status" value="2"/>
</dbReference>
<dbReference type="EMBL" id="CP015136">
    <property type="protein sequence ID" value="AMY10656.1"/>
    <property type="molecule type" value="Genomic_DNA"/>
</dbReference>
<dbReference type="GO" id="GO:0009055">
    <property type="term" value="F:electron transfer activity"/>
    <property type="evidence" value="ECO:0007669"/>
    <property type="project" value="InterPro"/>
</dbReference>
<evidence type="ECO:0000256" key="2">
    <source>
        <dbReference type="ARBA" id="ARBA00022723"/>
    </source>
</evidence>
<accession>A0A143PQL2</accession>
<keyword evidence="6" id="KW-0812">Transmembrane</keyword>
<gene>
    <name evidence="8" type="primary">adhB_4</name>
    <name evidence="8" type="ORF">LuPra_03894</name>
</gene>